<dbReference type="PIRSF" id="PIRSF037489">
    <property type="entry name" value="UCP037489_NIF3_YqfO"/>
    <property type="match status" value="1"/>
</dbReference>
<dbReference type="InterPro" id="IPR015867">
    <property type="entry name" value="N-reg_PII/ATP_PRibTrfase_C"/>
</dbReference>
<comment type="similarity">
    <text evidence="1 5">Belongs to the GTP cyclohydrolase I type 2/NIF3 family.</text>
</comment>
<evidence type="ECO:0000256" key="2">
    <source>
        <dbReference type="ARBA" id="ARBA00011643"/>
    </source>
</evidence>
<keyword evidence="4 5" id="KW-0479">Metal-binding</keyword>
<evidence type="ECO:0000256" key="5">
    <source>
        <dbReference type="PIRNR" id="PIRNR037489"/>
    </source>
</evidence>
<dbReference type="GO" id="GO:0005737">
    <property type="term" value="C:cytoplasm"/>
    <property type="evidence" value="ECO:0007669"/>
    <property type="project" value="TreeGrafter"/>
</dbReference>
<dbReference type="SUPFAM" id="SSF102705">
    <property type="entry name" value="NIF3 (NGG1p interacting factor 3)-like"/>
    <property type="match status" value="1"/>
</dbReference>
<evidence type="ECO:0000256" key="1">
    <source>
        <dbReference type="ARBA" id="ARBA00006964"/>
    </source>
</evidence>
<evidence type="ECO:0000256" key="4">
    <source>
        <dbReference type="ARBA" id="ARBA00022723"/>
    </source>
</evidence>
<dbReference type="Gene3D" id="3.40.1390.30">
    <property type="entry name" value="NIF3 (NGG1p interacting factor 3)-like"/>
    <property type="match status" value="1"/>
</dbReference>
<dbReference type="FunFam" id="3.40.1390.30:FF:000001">
    <property type="entry name" value="GTP cyclohydrolase 1 type 2"/>
    <property type="match status" value="1"/>
</dbReference>
<evidence type="ECO:0000256" key="6">
    <source>
        <dbReference type="PIRSR" id="PIRSR602678-1"/>
    </source>
</evidence>
<feature type="binding site" evidence="6">
    <location>
        <position position="64"/>
    </location>
    <ligand>
        <name>a divalent metal cation</name>
        <dbReference type="ChEBI" id="CHEBI:60240"/>
        <label>2</label>
    </ligand>
</feature>
<dbReference type="PANTHER" id="PTHR13799">
    <property type="entry name" value="NGG1 INTERACTING FACTOR 3"/>
    <property type="match status" value="1"/>
</dbReference>
<accession>A0A271J1K7</accession>
<dbReference type="OrthoDB" id="9792792at2"/>
<feature type="binding site" evidence="6">
    <location>
        <position position="65"/>
    </location>
    <ligand>
        <name>a divalent metal cation</name>
        <dbReference type="ChEBI" id="CHEBI:60240"/>
        <label>1</label>
    </ligand>
</feature>
<dbReference type="AlphaFoldDB" id="A0A271J1K7"/>
<gene>
    <name evidence="7" type="ORF">BSZ37_13600</name>
</gene>
<dbReference type="Pfam" id="PF01784">
    <property type="entry name" value="DUF34_NIF3"/>
    <property type="match status" value="1"/>
</dbReference>
<evidence type="ECO:0000313" key="7">
    <source>
        <dbReference type="EMBL" id="PAP77396.1"/>
    </source>
</evidence>
<dbReference type="InterPro" id="IPR036069">
    <property type="entry name" value="DUF34/NIF3_sf"/>
</dbReference>
<name>A0A271J1K7_9BACT</name>
<proteinExistence type="inferred from homology"/>
<dbReference type="PANTHER" id="PTHR13799:SF14">
    <property type="entry name" value="GTP CYCLOHYDROLASE 1 TYPE 2 HOMOLOG"/>
    <property type="match status" value="1"/>
</dbReference>
<dbReference type="NCBIfam" id="TIGR00486">
    <property type="entry name" value="YbgI_SA1388"/>
    <property type="match status" value="1"/>
</dbReference>
<dbReference type="GO" id="GO:0046872">
    <property type="term" value="F:metal ion binding"/>
    <property type="evidence" value="ECO:0007669"/>
    <property type="project" value="UniProtKB-UniRule"/>
</dbReference>
<dbReference type="InterPro" id="IPR002678">
    <property type="entry name" value="DUF34/NIF3"/>
</dbReference>
<dbReference type="EMBL" id="MQWD01000001">
    <property type="protein sequence ID" value="PAP77396.1"/>
    <property type="molecule type" value="Genomic_DNA"/>
</dbReference>
<comment type="subunit">
    <text evidence="2">Homohexamer.</text>
</comment>
<sequence>MTVADVVSTLHAWAPPGQKADFDRVGLQVGDPAAYVDRVLVALDLTPQVVDEAAEAGAQLIVTHHPLLFKPVGRVTANDPVGSLAWRLGRAGISYVAIHTNLDAARGGVSFALAEQLGIRDSQILAPLDGVMRKVVVFAPREAADAVRQALTEAGAGEIGDYRACSFTGDGTGRFRPEAGASPHLGMVGEDTEADEVRIEAVVPQWAVGAVRRAVAAAHPYEEPALDIYPLEGRATRQGYGVVGRLDAPERLPAFLARVRDALGAGALRYVGDDDQTVERVAVCGGAGLSFLPAALAAGADAYVTADVTYHRFFEALDTEGRPRMALVDAGHYETEAITERLIADRLRAEHPELAVDVTATRTSPMRTFTGA</sequence>
<feature type="binding site" evidence="6">
    <location>
        <position position="103"/>
    </location>
    <ligand>
        <name>a divalent metal cation</name>
        <dbReference type="ChEBI" id="CHEBI:60240"/>
        <label>1</label>
    </ligand>
</feature>
<feature type="binding site" evidence="6">
    <location>
        <position position="332"/>
    </location>
    <ligand>
        <name>a divalent metal cation</name>
        <dbReference type="ChEBI" id="CHEBI:60240"/>
        <label>1</label>
    </ligand>
</feature>
<feature type="binding site" evidence="6">
    <location>
        <position position="336"/>
    </location>
    <ligand>
        <name>a divalent metal cation</name>
        <dbReference type="ChEBI" id="CHEBI:60240"/>
        <label>1</label>
    </ligand>
</feature>
<keyword evidence="8" id="KW-1185">Reference proteome</keyword>
<evidence type="ECO:0000313" key="8">
    <source>
        <dbReference type="Proteomes" id="UP000216339"/>
    </source>
</evidence>
<dbReference type="Gene3D" id="3.30.70.120">
    <property type="match status" value="1"/>
</dbReference>
<protein>
    <recommendedName>
        <fullName evidence="3 5">GTP cyclohydrolase 1 type 2 homolog</fullName>
    </recommendedName>
</protein>
<organism evidence="7 8">
    <name type="scientific">Rubrivirga marina</name>
    <dbReference type="NCBI Taxonomy" id="1196024"/>
    <lineage>
        <taxon>Bacteria</taxon>
        <taxon>Pseudomonadati</taxon>
        <taxon>Rhodothermota</taxon>
        <taxon>Rhodothermia</taxon>
        <taxon>Rhodothermales</taxon>
        <taxon>Rubricoccaceae</taxon>
        <taxon>Rubrivirga</taxon>
    </lineage>
</organism>
<evidence type="ECO:0000256" key="3">
    <source>
        <dbReference type="ARBA" id="ARBA00022112"/>
    </source>
</evidence>
<dbReference type="InterPro" id="IPR017221">
    <property type="entry name" value="DUF34/NIF3_bac"/>
</dbReference>
<comment type="caution">
    <text evidence="7">The sequence shown here is derived from an EMBL/GenBank/DDBJ whole genome shotgun (WGS) entry which is preliminary data.</text>
</comment>
<reference evidence="7 8" key="1">
    <citation type="submission" date="2016-11" db="EMBL/GenBank/DDBJ databases">
        <title>Study of marine rhodopsin-containing bacteria.</title>
        <authorList>
            <person name="Yoshizawa S."/>
            <person name="Kumagai Y."/>
            <person name="Kogure K."/>
        </authorList>
    </citation>
    <scope>NUCLEOTIDE SEQUENCE [LARGE SCALE GENOMIC DNA]</scope>
    <source>
        <strain evidence="7 8">SAORIC-28</strain>
    </source>
</reference>
<dbReference type="Proteomes" id="UP000216339">
    <property type="component" value="Unassembled WGS sequence"/>
</dbReference>
<dbReference type="RefSeq" id="WP_095511064.1">
    <property type="nucleotide sequence ID" value="NZ_MQWD01000001.1"/>
</dbReference>